<dbReference type="GO" id="GO:0005737">
    <property type="term" value="C:cytoplasm"/>
    <property type="evidence" value="ECO:0007669"/>
    <property type="project" value="TreeGrafter"/>
</dbReference>
<name>A0A382BGR8_9ZZZZ</name>
<evidence type="ECO:0000256" key="7">
    <source>
        <dbReference type="ARBA" id="ARBA00022840"/>
    </source>
</evidence>
<dbReference type="InterPro" id="IPR001645">
    <property type="entry name" value="Folylpolyglutamate_synth"/>
</dbReference>
<evidence type="ECO:0000256" key="5">
    <source>
        <dbReference type="ARBA" id="ARBA00022723"/>
    </source>
</evidence>
<comment type="similarity">
    <text evidence="2">Belongs to the folylpolyglutamate synthase family.</text>
</comment>
<dbReference type="GO" id="GO:0005524">
    <property type="term" value="F:ATP binding"/>
    <property type="evidence" value="ECO:0007669"/>
    <property type="project" value="UniProtKB-KW"/>
</dbReference>
<feature type="non-terminal residue" evidence="11">
    <location>
        <position position="299"/>
    </location>
</feature>
<dbReference type="GO" id="GO:0008841">
    <property type="term" value="F:dihydrofolate synthase activity"/>
    <property type="evidence" value="ECO:0007669"/>
    <property type="project" value="TreeGrafter"/>
</dbReference>
<keyword evidence="6" id="KW-0547">Nucleotide-binding</keyword>
<gene>
    <name evidence="11" type="ORF">METZ01_LOCUS165862</name>
</gene>
<dbReference type="SUPFAM" id="SSF53623">
    <property type="entry name" value="MurD-like peptide ligases, catalytic domain"/>
    <property type="match status" value="1"/>
</dbReference>
<evidence type="ECO:0000256" key="8">
    <source>
        <dbReference type="ARBA" id="ARBA00022842"/>
    </source>
</evidence>
<comment type="cofactor">
    <cofactor evidence="1">
        <name>Mg(2+)</name>
        <dbReference type="ChEBI" id="CHEBI:18420"/>
    </cofactor>
</comment>
<dbReference type="InterPro" id="IPR036615">
    <property type="entry name" value="Mur_ligase_C_dom_sf"/>
</dbReference>
<keyword evidence="4" id="KW-0436">Ligase</keyword>
<dbReference type="FunFam" id="3.40.1190.10:FF:000011">
    <property type="entry name" value="Folylpolyglutamate synthase/dihydrofolate synthase"/>
    <property type="match status" value="1"/>
</dbReference>
<evidence type="ECO:0000256" key="3">
    <source>
        <dbReference type="ARBA" id="ARBA00013025"/>
    </source>
</evidence>
<dbReference type="PANTHER" id="PTHR11136:SF0">
    <property type="entry name" value="DIHYDROFOLATE SYNTHETASE-RELATED"/>
    <property type="match status" value="1"/>
</dbReference>
<evidence type="ECO:0000313" key="11">
    <source>
        <dbReference type="EMBL" id="SVB13008.1"/>
    </source>
</evidence>
<keyword evidence="5" id="KW-0479">Metal-binding</keyword>
<evidence type="ECO:0000256" key="1">
    <source>
        <dbReference type="ARBA" id="ARBA00001946"/>
    </source>
</evidence>
<keyword evidence="7" id="KW-0067">ATP-binding</keyword>
<dbReference type="EMBL" id="UINC01029754">
    <property type="protein sequence ID" value="SVB13008.1"/>
    <property type="molecule type" value="Genomic_DNA"/>
</dbReference>
<dbReference type="GO" id="GO:0004326">
    <property type="term" value="F:tetrahydrofolylpolyglutamate synthase activity"/>
    <property type="evidence" value="ECO:0007669"/>
    <property type="project" value="UniProtKB-EC"/>
</dbReference>
<dbReference type="GO" id="GO:0046872">
    <property type="term" value="F:metal ion binding"/>
    <property type="evidence" value="ECO:0007669"/>
    <property type="project" value="UniProtKB-KW"/>
</dbReference>
<proteinExistence type="inferred from homology"/>
<accession>A0A382BGR8</accession>
<evidence type="ECO:0000256" key="4">
    <source>
        <dbReference type="ARBA" id="ARBA00022598"/>
    </source>
</evidence>
<dbReference type="Pfam" id="PF08245">
    <property type="entry name" value="Mur_ligase_M"/>
    <property type="match status" value="1"/>
</dbReference>
<evidence type="ECO:0000256" key="9">
    <source>
        <dbReference type="ARBA" id="ARBA00047493"/>
    </source>
</evidence>
<reference evidence="11" key="1">
    <citation type="submission" date="2018-05" db="EMBL/GenBank/DDBJ databases">
        <authorList>
            <person name="Lanie J.A."/>
            <person name="Ng W.-L."/>
            <person name="Kazmierczak K.M."/>
            <person name="Andrzejewski T.M."/>
            <person name="Davidsen T.M."/>
            <person name="Wayne K.J."/>
            <person name="Tettelin H."/>
            <person name="Glass J.I."/>
            <person name="Rusch D."/>
            <person name="Podicherti R."/>
            <person name="Tsui H.-C.T."/>
            <person name="Winkler M.E."/>
        </authorList>
    </citation>
    <scope>NUCLEOTIDE SEQUENCE</scope>
</reference>
<dbReference type="AlphaFoldDB" id="A0A382BGR8"/>
<organism evidence="11">
    <name type="scientific">marine metagenome</name>
    <dbReference type="NCBI Taxonomy" id="408172"/>
    <lineage>
        <taxon>unclassified sequences</taxon>
        <taxon>metagenomes</taxon>
        <taxon>ecological metagenomes</taxon>
    </lineage>
</organism>
<dbReference type="InterPro" id="IPR036565">
    <property type="entry name" value="Mur-like_cat_sf"/>
</dbReference>
<dbReference type="EC" id="6.3.2.17" evidence="3"/>
<evidence type="ECO:0000256" key="2">
    <source>
        <dbReference type="ARBA" id="ARBA00008276"/>
    </source>
</evidence>
<dbReference type="SUPFAM" id="SSF53244">
    <property type="entry name" value="MurD-like peptide ligases, peptide-binding domain"/>
    <property type="match status" value="1"/>
</dbReference>
<dbReference type="NCBIfam" id="TIGR01499">
    <property type="entry name" value="folC"/>
    <property type="match status" value="1"/>
</dbReference>
<dbReference type="InterPro" id="IPR013221">
    <property type="entry name" value="Mur_ligase_cen"/>
</dbReference>
<feature type="domain" description="Mur ligase central" evidence="10">
    <location>
        <begin position="16"/>
        <end position="190"/>
    </location>
</feature>
<evidence type="ECO:0000259" key="10">
    <source>
        <dbReference type="Pfam" id="PF08245"/>
    </source>
</evidence>
<evidence type="ECO:0000256" key="6">
    <source>
        <dbReference type="ARBA" id="ARBA00022741"/>
    </source>
</evidence>
<dbReference type="Gene3D" id="3.90.190.20">
    <property type="entry name" value="Mur ligase, C-terminal domain"/>
    <property type="match status" value="1"/>
</dbReference>
<protein>
    <recommendedName>
        <fullName evidence="3">tetrahydrofolate synthase</fullName>
        <ecNumber evidence="3">6.3.2.17</ecNumber>
    </recommendedName>
</protein>
<keyword evidence="8" id="KW-0460">Magnesium</keyword>
<dbReference type="Gene3D" id="3.40.1190.10">
    <property type="entry name" value="Mur-like, catalytic domain"/>
    <property type="match status" value="1"/>
</dbReference>
<comment type="catalytic activity">
    <reaction evidence="9">
        <text>(6S)-5,6,7,8-tetrahydrofolyl-(gamma-L-Glu)(n) + L-glutamate + ATP = (6S)-5,6,7,8-tetrahydrofolyl-(gamma-L-Glu)(n+1) + ADP + phosphate + H(+)</text>
        <dbReference type="Rhea" id="RHEA:10580"/>
        <dbReference type="Rhea" id="RHEA-COMP:14738"/>
        <dbReference type="Rhea" id="RHEA-COMP:14740"/>
        <dbReference type="ChEBI" id="CHEBI:15378"/>
        <dbReference type="ChEBI" id="CHEBI:29985"/>
        <dbReference type="ChEBI" id="CHEBI:30616"/>
        <dbReference type="ChEBI" id="CHEBI:43474"/>
        <dbReference type="ChEBI" id="CHEBI:141005"/>
        <dbReference type="ChEBI" id="CHEBI:456216"/>
        <dbReference type="EC" id="6.3.2.17"/>
    </reaction>
</comment>
<dbReference type="PANTHER" id="PTHR11136">
    <property type="entry name" value="FOLYLPOLYGLUTAMATE SYNTHASE-RELATED"/>
    <property type="match status" value="1"/>
</dbReference>
<sequence>MDACENPQIGLPSIQVAGTNGKGSVCAILSNIFKAAGYKAGLFTSPHLVTVNERIRINGLPISNEEIDRFIQTYKIDIEKIEVTFFETITAMALWYFNKENVDICILETGLGGRLDSVSICEPIATVITPISLDHLEILGETLPEIAFEKAGIIKRGVICISAQQDSSATKVLTEEANKKGSPIHFISGKNSLEYMVNIPGDFQKENAKLAVSTLEHINNFYIPKKAVLNGLQTVQWFGRNQHIQKNPLVIFDVAHNVESMRGFLKYYDSLNVSEESVLIIALQERKQIQILSSRFQIM</sequence>